<reference evidence="2 3" key="1">
    <citation type="submission" date="2016-10" db="EMBL/GenBank/DDBJ databases">
        <title>Genome sequence of Streptomyces gilvigriseus MUSC 26.</title>
        <authorList>
            <person name="Lee L.-H."/>
            <person name="Ser H.-L."/>
        </authorList>
    </citation>
    <scope>NUCLEOTIDE SEQUENCE [LARGE SCALE GENOMIC DNA]</scope>
    <source>
        <strain evidence="2 3">MUSC 26</strain>
    </source>
</reference>
<accession>A0A1J7BE40</accession>
<proteinExistence type="predicted"/>
<dbReference type="RefSeq" id="WP_071657025.1">
    <property type="nucleotide sequence ID" value="NZ_MLCF01000067.1"/>
</dbReference>
<dbReference type="CDD" id="cd06223">
    <property type="entry name" value="PRTases_typeI"/>
    <property type="match status" value="1"/>
</dbReference>
<comment type="caution">
    <text evidence="2">The sequence shown here is derived from an EMBL/GenBank/DDBJ whole genome shotgun (WGS) entry which is preliminary data.</text>
</comment>
<gene>
    <name evidence="2" type="ORF">BIV57_13235</name>
</gene>
<dbReference type="InterPro" id="IPR000836">
    <property type="entry name" value="PRTase_dom"/>
</dbReference>
<organism evidence="2 3">
    <name type="scientific">Mangrovactinospora gilvigrisea</name>
    <dbReference type="NCBI Taxonomy" id="1428644"/>
    <lineage>
        <taxon>Bacteria</taxon>
        <taxon>Bacillati</taxon>
        <taxon>Actinomycetota</taxon>
        <taxon>Actinomycetes</taxon>
        <taxon>Kitasatosporales</taxon>
        <taxon>Streptomycetaceae</taxon>
        <taxon>Mangrovactinospora</taxon>
    </lineage>
</organism>
<dbReference type="STRING" id="1428644.BIV57_13235"/>
<feature type="region of interest" description="Disordered" evidence="1">
    <location>
        <begin position="113"/>
        <end position="162"/>
    </location>
</feature>
<dbReference type="OrthoDB" id="307631at2"/>
<evidence type="ECO:0008006" key="4">
    <source>
        <dbReference type="Google" id="ProtNLM"/>
    </source>
</evidence>
<name>A0A1J7BE40_9ACTN</name>
<protein>
    <recommendedName>
        <fullName evidence="4">Phosphoribosyltransferase domain-containing protein</fullName>
    </recommendedName>
</protein>
<dbReference type="Gene3D" id="3.40.50.2020">
    <property type="match status" value="1"/>
</dbReference>
<feature type="compositionally biased region" description="Basic and acidic residues" evidence="1">
    <location>
        <begin position="143"/>
        <end position="162"/>
    </location>
</feature>
<dbReference type="SUPFAM" id="SSF53271">
    <property type="entry name" value="PRTase-like"/>
    <property type="match status" value="1"/>
</dbReference>
<evidence type="ECO:0000313" key="3">
    <source>
        <dbReference type="Proteomes" id="UP000243342"/>
    </source>
</evidence>
<dbReference type="Proteomes" id="UP000243342">
    <property type="component" value="Unassembled WGS sequence"/>
</dbReference>
<sequence>MEEMAAELALRIAADGQPSLVVGVLRHGMVPAVLIADRLAVAGVRAFDPGQLDPTTPEADEPPAYRELRNLGAVGPVPDADVLVIAWTDPEGHALAAARRTLEAAGARRVRTAVCLGPPPPDSVDIGPATPVSPSSPTGLDPARSRPGDHAAADRSPESEEG</sequence>
<evidence type="ECO:0000313" key="2">
    <source>
        <dbReference type="EMBL" id="OIV36951.1"/>
    </source>
</evidence>
<dbReference type="InterPro" id="IPR029057">
    <property type="entry name" value="PRTase-like"/>
</dbReference>
<dbReference type="EMBL" id="MLCF01000067">
    <property type="protein sequence ID" value="OIV36951.1"/>
    <property type="molecule type" value="Genomic_DNA"/>
</dbReference>
<dbReference type="AlphaFoldDB" id="A0A1J7BE40"/>
<evidence type="ECO:0000256" key="1">
    <source>
        <dbReference type="SAM" id="MobiDB-lite"/>
    </source>
</evidence>
<keyword evidence="3" id="KW-1185">Reference proteome</keyword>